<feature type="region of interest" description="Disordered" evidence="1">
    <location>
        <begin position="256"/>
        <end position="312"/>
    </location>
</feature>
<feature type="transmembrane region" description="Helical" evidence="2">
    <location>
        <begin position="371"/>
        <end position="390"/>
    </location>
</feature>
<keyword evidence="2" id="KW-0812">Transmembrane</keyword>
<evidence type="ECO:0000256" key="2">
    <source>
        <dbReference type="SAM" id="Phobius"/>
    </source>
</evidence>
<protein>
    <submittedName>
        <fullName evidence="3">Uncharacterized protein</fullName>
    </submittedName>
</protein>
<dbReference type="EMBL" id="JBIMZQ010000054">
    <property type="protein sequence ID" value="KAL3658474.1"/>
    <property type="molecule type" value="Genomic_DNA"/>
</dbReference>
<feature type="region of interest" description="Disordered" evidence="1">
    <location>
        <begin position="197"/>
        <end position="236"/>
    </location>
</feature>
<keyword evidence="2" id="KW-0472">Membrane</keyword>
<dbReference type="AlphaFoldDB" id="A0ABD3EZV2"/>
<sequence>MSTALWYYCSVLDEASNVVPVVQRLQNAVQDNLKAPAVRPASELTVGVEGDDELAVGRSTYVLAAAFTATPVEEVEIQKDLVIVAEPVKGELKTEVAAVEVVTVKSVVEKVGEEAIDEAASTQEPFEEEGKEVVAEEKVEGSAVVQEEAVAVEAKVEETASDVAVVETVNDAVEIVAVVEEEILDSVVAQAAVEEKSVEKEAEQPVSEPAVLEEPVAKDTTKDAEGAEAPAVEDDIPIVDKAEDVILDIDPEPRKLVTRMPSIPEDTESVHGVDDELPASENEDVVEEEPAPEKLIADDESETETQSEISEAPAIEAVESVPIAKVEGEPESEIEETMVIDPALAAKEAAAVRKQTSAFSFIPEQIRNNSYAVSSVAVAVTTAIVATLVARR</sequence>
<name>A0ABD3EZV2_9STRA</name>
<evidence type="ECO:0000256" key="1">
    <source>
        <dbReference type="SAM" id="MobiDB-lite"/>
    </source>
</evidence>
<keyword evidence="2" id="KW-1133">Transmembrane helix</keyword>
<evidence type="ECO:0000313" key="4">
    <source>
        <dbReference type="Proteomes" id="UP001632037"/>
    </source>
</evidence>
<organism evidence="3 4">
    <name type="scientific">Phytophthora oleae</name>
    <dbReference type="NCBI Taxonomy" id="2107226"/>
    <lineage>
        <taxon>Eukaryota</taxon>
        <taxon>Sar</taxon>
        <taxon>Stramenopiles</taxon>
        <taxon>Oomycota</taxon>
        <taxon>Peronosporomycetes</taxon>
        <taxon>Peronosporales</taxon>
        <taxon>Peronosporaceae</taxon>
        <taxon>Phytophthora</taxon>
    </lineage>
</organism>
<proteinExistence type="predicted"/>
<evidence type="ECO:0000313" key="3">
    <source>
        <dbReference type="EMBL" id="KAL3658474.1"/>
    </source>
</evidence>
<gene>
    <name evidence="3" type="ORF">V7S43_016606</name>
</gene>
<feature type="compositionally biased region" description="Acidic residues" evidence="1">
    <location>
        <begin position="275"/>
        <end position="290"/>
    </location>
</feature>
<dbReference type="Proteomes" id="UP001632037">
    <property type="component" value="Unassembled WGS sequence"/>
</dbReference>
<reference evidence="3 4" key="1">
    <citation type="submission" date="2024-09" db="EMBL/GenBank/DDBJ databases">
        <title>Genome sequencing and assembly of Phytophthora oleae, isolate VK10A, causative agent of rot of olive drupes.</title>
        <authorList>
            <person name="Conti Taguali S."/>
            <person name="Riolo M."/>
            <person name="La Spada F."/>
            <person name="Cacciola S.O."/>
            <person name="Dionisio G."/>
        </authorList>
    </citation>
    <scope>NUCLEOTIDE SEQUENCE [LARGE SCALE GENOMIC DNA]</scope>
    <source>
        <strain evidence="3 4">VK10A</strain>
    </source>
</reference>
<feature type="compositionally biased region" description="Basic and acidic residues" evidence="1">
    <location>
        <begin position="215"/>
        <end position="225"/>
    </location>
</feature>
<comment type="caution">
    <text evidence="3">The sequence shown here is derived from an EMBL/GenBank/DDBJ whole genome shotgun (WGS) entry which is preliminary data.</text>
</comment>
<accession>A0ABD3EZV2</accession>
<keyword evidence="4" id="KW-1185">Reference proteome</keyword>